<dbReference type="KEGG" id="mno:Mnod_0634"/>
<dbReference type="HOGENOM" id="CLU_2508905_0_0_5"/>
<keyword evidence="2" id="KW-1185">Reference proteome</keyword>
<dbReference type="Proteomes" id="UP000008207">
    <property type="component" value="Chromosome"/>
</dbReference>
<gene>
    <name evidence="1" type="ordered locus">Mnod_0634</name>
</gene>
<dbReference type="STRING" id="460265.Mnod_0634"/>
<organism evidence="1 2">
    <name type="scientific">Methylobacterium nodulans (strain LMG 21967 / CNCM I-2342 / ORS 2060)</name>
    <dbReference type="NCBI Taxonomy" id="460265"/>
    <lineage>
        <taxon>Bacteria</taxon>
        <taxon>Pseudomonadati</taxon>
        <taxon>Pseudomonadota</taxon>
        <taxon>Alphaproteobacteria</taxon>
        <taxon>Hyphomicrobiales</taxon>
        <taxon>Methylobacteriaceae</taxon>
        <taxon>Methylobacterium</taxon>
    </lineage>
</organism>
<proteinExistence type="predicted"/>
<reference evidence="1 2" key="1">
    <citation type="submission" date="2009-01" db="EMBL/GenBank/DDBJ databases">
        <title>Complete sequence of chromosome of Methylobacterium nodulans ORS 2060.</title>
        <authorList>
            <consortium name="US DOE Joint Genome Institute"/>
            <person name="Lucas S."/>
            <person name="Copeland A."/>
            <person name="Lapidus A."/>
            <person name="Glavina del Rio T."/>
            <person name="Dalin E."/>
            <person name="Tice H."/>
            <person name="Bruce D."/>
            <person name="Goodwin L."/>
            <person name="Pitluck S."/>
            <person name="Sims D."/>
            <person name="Brettin T."/>
            <person name="Detter J.C."/>
            <person name="Han C."/>
            <person name="Larimer F."/>
            <person name="Land M."/>
            <person name="Hauser L."/>
            <person name="Kyrpides N."/>
            <person name="Ivanova N."/>
            <person name="Marx C.J."/>
            <person name="Richardson P."/>
        </authorList>
    </citation>
    <scope>NUCLEOTIDE SEQUENCE [LARGE SCALE GENOMIC DNA]</scope>
    <source>
        <strain evidence="2">LMG 21967 / CNCM I-2342 / ORS 2060</strain>
    </source>
</reference>
<dbReference type="RefSeq" id="WP_015927374.1">
    <property type="nucleotide sequence ID" value="NC_011894.1"/>
</dbReference>
<evidence type="ECO:0000313" key="1">
    <source>
        <dbReference type="EMBL" id="ACL55668.1"/>
    </source>
</evidence>
<name>B8IDU6_METNO</name>
<evidence type="ECO:0000313" key="2">
    <source>
        <dbReference type="Proteomes" id="UP000008207"/>
    </source>
</evidence>
<dbReference type="AlphaFoldDB" id="B8IDU6"/>
<dbReference type="EMBL" id="CP001349">
    <property type="protein sequence ID" value="ACL55668.1"/>
    <property type="molecule type" value="Genomic_DNA"/>
</dbReference>
<accession>B8IDU6</accession>
<protein>
    <submittedName>
        <fullName evidence="1">Uncharacterized protein</fullName>
    </submittedName>
</protein>
<sequence>MNVAFKLEPLDKKLPEVEDLATRVAVARVAAALEANPGVKSLFSIVGLDKTLTCAIARRIDAEVRDSMVRVHISVITHGVRASAA</sequence>